<dbReference type="Proteomes" id="UP000002748">
    <property type="component" value="Unassembled WGS sequence"/>
</dbReference>
<comment type="caution">
    <text evidence="1">The sequence shown here is derived from an EMBL/GenBank/DDBJ whole genome shotgun (WGS) entry which is preliminary data.</text>
</comment>
<evidence type="ECO:0000313" key="2">
    <source>
        <dbReference type="Proteomes" id="UP000002748"/>
    </source>
</evidence>
<evidence type="ECO:0000313" key="1">
    <source>
        <dbReference type="EMBL" id="EJT52722.1"/>
    </source>
</evidence>
<dbReference type="VEuPathDB" id="FungiDB:A1Q1_02057"/>
<dbReference type="HOGENOM" id="CLU_691140_0_0_1"/>
<dbReference type="GeneID" id="25985571"/>
<reference evidence="1 2" key="1">
    <citation type="journal article" date="2012" name="Eukaryot. Cell">
        <title>Draft genome sequence of CBS 2479, the standard type strain of Trichosporon asahii.</title>
        <authorList>
            <person name="Yang R.Y."/>
            <person name="Li H.T."/>
            <person name="Zhu H."/>
            <person name="Zhou G.P."/>
            <person name="Wang M."/>
            <person name="Wang L."/>
        </authorList>
    </citation>
    <scope>NUCLEOTIDE SEQUENCE [LARGE SCALE GENOMIC DNA]</scope>
    <source>
        <strain evidence="2">ATCC 90039 / CBS 2479 / JCM 2466 / KCTC 7840 / NCYC 2677 / UAMH 7654</strain>
    </source>
</reference>
<organism evidence="1 2">
    <name type="scientific">Trichosporon asahii var. asahii (strain ATCC 90039 / CBS 2479 / JCM 2466 / KCTC 7840 / NBRC 103889/ NCYC 2677 / UAMH 7654)</name>
    <name type="common">Yeast</name>
    <dbReference type="NCBI Taxonomy" id="1186058"/>
    <lineage>
        <taxon>Eukaryota</taxon>
        <taxon>Fungi</taxon>
        <taxon>Dikarya</taxon>
        <taxon>Basidiomycota</taxon>
        <taxon>Agaricomycotina</taxon>
        <taxon>Tremellomycetes</taxon>
        <taxon>Trichosporonales</taxon>
        <taxon>Trichosporonaceae</taxon>
        <taxon>Trichosporon</taxon>
    </lineage>
</organism>
<proteinExistence type="predicted"/>
<accession>J6FC92</accession>
<dbReference type="AlphaFoldDB" id="J6FC92"/>
<dbReference type="EMBL" id="ALBS01000018">
    <property type="protein sequence ID" value="EJT52722.1"/>
    <property type="molecule type" value="Genomic_DNA"/>
</dbReference>
<sequence>MRCTCKSTNQRSAQLLRVERFRDAIPVVKNYLRNTIARLEQASFGALVTITDDKRKARIYKIKTELAFADKTTAHGNPMRSSSEHGSRCQPKLDDPLWDAFHGLPEFDNLSGMLNAVATLQAMAPSPDLVNQLHGRFTHHSAYNVRAVPTQYNMYKAGGLDIFARLHLVALCEHQDTDGEDVRPIAGLFCGPLSEVDWAARHSDTISSQARLRTESVMEQFERWLMQTGAESTAWMGCLPPTPAITTPRSTTPGLQPQHHDTAAGRAPLLRRKAHARAYEAMPPPQDRDNDEIGLDFHLVTVIMRQGYERSDGTVGIYDAATGLPLTFERHHPLKCSPAAHARHGQPFVLPAALNETGSDKSTSQRPDIATETWSMNKFRGSRRFAALVGVIKYMLPTL</sequence>
<dbReference type="RefSeq" id="XP_014184062.1">
    <property type="nucleotide sequence ID" value="XM_014328587.1"/>
</dbReference>
<gene>
    <name evidence="1" type="ORF">A1Q1_02057</name>
</gene>
<protein>
    <submittedName>
        <fullName evidence="1">Uncharacterized protein</fullName>
    </submittedName>
</protein>
<name>J6FC92_TRIAS</name>
<dbReference type="KEGG" id="tasa:A1Q1_02057"/>